<protein>
    <recommendedName>
        <fullName evidence="8">Signal recognition particle 19 kDa protein</fullName>
    </recommendedName>
</protein>
<evidence type="ECO:0000256" key="2">
    <source>
        <dbReference type="ARBA" id="ARBA00022490"/>
    </source>
</evidence>
<dbReference type="Proteomes" id="UP000013827">
    <property type="component" value="Unassembled WGS sequence"/>
</dbReference>
<accession>A0A0D3IR99</accession>
<dbReference type="RefSeq" id="XP_005766213.1">
    <property type="nucleotide sequence ID" value="XM_005766156.1"/>
</dbReference>
<dbReference type="PANTHER" id="PTHR17453">
    <property type="entry name" value="SIGNAL RECOGNITION PARTICLE 19 KD PROTEIN"/>
    <property type="match status" value="1"/>
</dbReference>
<keyword evidence="4" id="KW-0687">Ribonucleoprotein</keyword>
<organism evidence="6 7">
    <name type="scientific">Emiliania huxleyi (strain CCMP1516)</name>
    <dbReference type="NCBI Taxonomy" id="280463"/>
    <lineage>
        <taxon>Eukaryota</taxon>
        <taxon>Haptista</taxon>
        <taxon>Haptophyta</taxon>
        <taxon>Prymnesiophyceae</taxon>
        <taxon>Isochrysidales</taxon>
        <taxon>Noelaerhabdaceae</taxon>
        <taxon>Emiliania</taxon>
    </lineage>
</organism>
<evidence type="ECO:0000256" key="1">
    <source>
        <dbReference type="ARBA" id="ARBA00004496"/>
    </source>
</evidence>
<evidence type="ECO:0000313" key="6">
    <source>
        <dbReference type="EnsemblProtists" id="EOD13784"/>
    </source>
</evidence>
<evidence type="ECO:0008006" key="8">
    <source>
        <dbReference type="Google" id="ProtNLM"/>
    </source>
</evidence>
<dbReference type="HOGENOM" id="CLU_1236995_0_0_1"/>
<proteinExistence type="predicted"/>
<dbReference type="InterPro" id="IPR002778">
    <property type="entry name" value="Signal_recog_particle_SRP19"/>
</dbReference>
<name>A0A0D3IR99_EMIH1</name>
<dbReference type="PaxDb" id="2903-EOD13784"/>
<dbReference type="GO" id="GO:0005786">
    <property type="term" value="C:signal recognition particle, endoplasmic reticulum targeting"/>
    <property type="evidence" value="ECO:0007669"/>
    <property type="project" value="UniProtKB-KW"/>
</dbReference>
<dbReference type="eggNOG" id="KOG3198">
    <property type="taxonomic scope" value="Eukaryota"/>
</dbReference>
<dbReference type="GO" id="GO:0006617">
    <property type="term" value="P:SRP-dependent cotranslational protein targeting to membrane, signal sequence recognition"/>
    <property type="evidence" value="ECO:0007669"/>
    <property type="project" value="TreeGrafter"/>
</dbReference>
<dbReference type="Pfam" id="PF01922">
    <property type="entry name" value="SRP19"/>
    <property type="match status" value="1"/>
</dbReference>
<dbReference type="PANTHER" id="PTHR17453:SF0">
    <property type="entry name" value="SIGNAL RECOGNITION PARTICLE 19 KDA PROTEIN"/>
    <property type="match status" value="1"/>
</dbReference>
<dbReference type="SUPFAM" id="SSF69695">
    <property type="entry name" value="SRP19"/>
    <property type="match status" value="1"/>
</dbReference>
<reference evidence="7" key="1">
    <citation type="journal article" date="2013" name="Nature">
        <title>Pan genome of the phytoplankton Emiliania underpins its global distribution.</title>
        <authorList>
            <person name="Read B.A."/>
            <person name="Kegel J."/>
            <person name="Klute M.J."/>
            <person name="Kuo A."/>
            <person name="Lefebvre S.C."/>
            <person name="Maumus F."/>
            <person name="Mayer C."/>
            <person name="Miller J."/>
            <person name="Monier A."/>
            <person name="Salamov A."/>
            <person name="Young J."/>
            <person name="Aguilar M."/>
            <person name="Claverie J.M."/>
            <person name="Frickenhaus S."/>
            <person name="Gonzalez K."/>
            <person name="Herman E.K."/>
            <person name="Lin Y.C."/>
            <person name="Napier J."/>
            <person name="Ogata H."/>
            <person name="Sarno A.F."/>
            <person name="Shmutz J."/>
            <person name="Schroeder D."/>
            <person name="de Vargas C."/>
            <person name="Verret F."/>
            <person name="von Dassow P."/>
            <person name="Valentin K."/>
            <person name="Van de Peer Y."/>
            <person name="Wheeler G."/>
            <person name="Dacks J.B."/>
            <person name="Delwiche C.F."/>
            <person name="Dyhrman S.T."/>
            <person name="Glockner G."/>
            <person name="John U."/>
            <person name="Richards T."/>
            <person name="Worden A.Z."/>
            <person name="Zhang X."/>
            <person name="Grigoriev I.V."/>
            <person name="Allen A.E."/>
            <person name="Bidle K."/>
            <person name="Borodovsky M."/>
            <person name="Bowler C."/>
            <person name="Brownlee C."/>
            <person name="Cock J.M."/>
            <person name="Elias M."/>
            <person name="Gladyshev V.N."/>
            <person name="Groth M."/>
            <person name="Guda C."/>
            <person name="Hadaegh A."/>
            <person name="Iglesias-Rodriguez M.D."/>
            <person name="Jenkins J."/>
            <person name="Jones B.M."/>
            <person name="Lawson T."/>
            <person name="Leese F."/>
            <person name="Lindquist E."/>
            <person name="Lobanov A."/>
            <person name="Lomsadze A."/>
            <person name="Malik S.B."/>
            <person name="Marsh M.E."/>
            <person name="Mackinder L."/>
            <person name="Mock T."/>
            <person name="Mueller-Roeber B."/>
            <person name="Pagarete A."/>
            <person name="Parker M."/>
            <person name="Probert I."/>
            <person name="Quesneville H."/>
            <person name="Raines C."/>
            <person name="Rensing S.A."/>
            <person name="Riano-Pachon D.M."/>
            <person name="Richier S."/>
            <person name="Rokitta S."/>
            <person name="Shiraiwa Y."/>
            <person name="Soanes D.M."/>
            <person name="van der Giezen M."/>
            <person name="Wahlund T.M."/>
            <person name="Williams B."/>
            <person name="Wilson W."/>
            <person name="Wolfe G."/>
            <person name="Wurch L.L."/>
        </authorList>
    </citation>
    <scope>NUCLEOTIDE SEQUENCE</scope>
</reference>
<evidence type="ECO:0000256" key="3">
    <source>
        <dbReference type="ARBA" id="ARBA00023135"/>
    </source>
</evidence>
<dbReference type="GO" id="GO:0008312">
    <property type="term" value="F:7S RNA binding"/>
    <property type="evidence" value="ECO:0007669"/>
    <property type="project" value="InterPro"/>
</dbReference>
<feature type="region of interest" description="Disordered" evidence="5">
    <location>
        <begin position="197"/>
        <end position="224"/>
    </location>
</feature>
<keyword evidence="7" id="KW-1185">Reference proteome</keyword>
<keyword evidence="2" id="KW-0963">Cytoplasm</keyword>
<dbReference type="AlphaFoldDB" id="A0A0D3IR99"/>
<evidence type="ECO:0000256" key="4">
    <source>
        <dbReference type="ARBA" id="ARBA00023274"/>
    </source>
</evidence>
<dbReference type="GeneID" id="17260055"/>
<dbReference type="InterPro" id="IPR036521">
    <property type="entry name" value="SRP19-like_sf"/>
</dbReference>
<keyword evidence="3" id="KW-0733">Signal recognition particle</keyword>
<evidence type="ECO:0000313" key="7">
    <source>
        <dbReference type="Proteomes" id="UP000013827"/>
    </source>
</evidence>
<dbReference type="KEGG" id="ehx:EMIHUDRAFT_451896"/>
<dbReference type="STRING" id="2903.R1DYK1"/>
<evidence type="ECO:0000256" key="5">
    <source>
        <dbReference type="SAM" id="MobiDB-lite"/>
    </source>
</evidence>
<sequence>MSNPASSTGRYEDYPHDKRIIIYPARRLGAATTLADGRRIAVEHAAESPTLQEIAEVLEHLGYTPALEDKRYPRNALARGRVRVNLKDAATGELTVPGIGSRKALLIRLGSSIPKLKSRLEPKPKGAAAPGGMGPMAGAMLPAGLAPPAGMPAMRPPGMPPGMLPPGMQMPPNMAGMLPPGMAGLLPPGMQLPPGMAGMMPPGMMPQPGPGEGKAKGSKKKNRK</sequence>
<dbReference type="Gene3D" id="3.30.56.30">
    <property type="entry name" value="Signal recognition particle, SRP19-like subunit"/>
    <property type="match status" value="1"/>
</dbReference>
<comment type="subcellular location">
    <subcellularLocation>
        <location evidence="1">Cytoplasm</location>
    </subcellularLocation>
</comment>
<reference evidence="6" key="2">
    <citation type="submission" date="2024-10" db="UniProtKB">
        <authorList>
            <consortium name="EnsemblProtists"/>
        </authorList>
    </citation>
    <scope>IDENTIFICATION</scope>
</reference>
<dbReference type="EnsemblProtists" id="EOD13784">
    <property type="protein sequence ID" value="EOD13784"/>
    <property type="gene ID" value="EMIHUDRAFT_451896"/>
</dbReference>